<evidence type="ECO:0000313" key="2">
    <source>
        <dbReference type="EMBL" id="CAA9278690.1"/>
    </source>
</evidence>
<organism evidence="2">
    <name type="scientific">uncultured Acetobacteraceae bacterium</name>
    <dbReference type="NCBI Taxonomy" id="169975"/>
    <lineage>
        <taxon>Bacteria</taxon>
        <taxon>Pseudomonadati</taxon>
        <taxon>Pseudomonadota</taxon>
        <taxon>Alphaproteobacteria</taxon>
        <taxon>Acetobacterales</taxon>
        <taxon>Acetobacteraceae</taxon>
        <taxon>environmental samples</taxon>
    </lineage>
</organism>
<feature type="compositionally biased region" description="Low complexity" evidence="1">
    <location>
        <begin position="185"/>
        <end position="194"/>
    </location>
</feature>
<accession>A0A6J4JFL3</accession>
<protein>
    <submittedName>
        <fullName evidence="2">Uncharacterized protein</fullName>
    </submittedName>
</protein>
<feature type="non-terminal residue" evidence="2">
    <location>
        <position position="239"/>
    </location>
</feature>
<feature type="compositionally biased region" description="Basic and acidic residues" evidence="1">
    <location>
        <begin position="33"/>
        <end position="50"/>
    </location>
</feature>
<feature type="compositionally biased region" description="Low complexity" evidence="1">
    <location>
        <begin position="149"/>
        <end position="160"/>
    </location>
</feature>
<dbReference type="AlphaFoldDB" id="A0A6J4JFL3"/>
<feature type="non-terminal residue" evidence="2">
    <location>
        <position position="1"/>
    </location>
</feature>
<name>A0A6J4JFL3_9PROT</name>
<sequence length="239" mass="24190">DAAARRLGGAGDGRVARHRRGGGGGAGAAGRALRADGAEPGRAGGDGRCDPRRRRPGGDLAAARPDEAGGEARHARAVDRGAVRAARRPRPRRRRAGEAHARGAHPAARLAGSGGGEPVRLLAPDPELRPAAARRAGRARGGADGRGRNGAARLLGPLRRGQGGAGASGPRLGRGDGAHAASRVAVRPRPGGHPAPRRRHARRGPGEAAAACGGGAGHRRAVRAGRGTPWRDMLRQQAL</sequence>
<feature type="region of interest" description="Disordered" evidence="1">
    <location>
        <begin position="1"/>
        <end position="239"/>
    </location>
</feature>
<gene>
    <name evidence="2" type="ORF">AVDCRST_MAG04-3585</name>
</gene>
<reference evidence="2" key="1">
    <citation type="submission" date="2020-02" db="EMBL/GenBank/DDBJ databases">
        <authorList>
            <person name="Meier V. D."/>
        </authorList>
    </citation>
    <scope>NUCLEOTIDE SEQUENCE</scope>
    <source>
        <strain evidence="2">AVDCRST_MAG04</strain>
    </source>
</reference>
<feature type="compositionally biased region" description="Basic residues" evidence="1">
    <location>
        <begin position="85"/>
        <end position="95"/>
    </location>
</feature>
<dbReference type="EMBL" id="CADCTL010000261">
    <property type="protein sequence ID" value="CAA9278690.1"/>
    <property type="molecule type" value="Genomic_DNA"/>
</dbReference>
<evidence type="ECO:0000256" key="1">
    <source>
        <dbReference type="SAM" id="MobiDB-lite"/>
    </source>
</evidence>
<feature type="compositionally biased region" description="Low complexity" evidence="1">
    <location>
        <begin position="120"/>
        <end position="134"/>
    </location>
</feature>
<feature type="compositionally biased region" description="Basic and acidic residues" evidence="1">
    <location>
        <begin position="64"/>
        <end position="82"/>
    </location>
</feature>
<proteinExistence type="predicted"/>